<protein>
    <recommendedName>
        <fullName evidence="3">DUF155 domain-containing protein</fullName>
    </recommendedName>
</protein>
<dbReference type="AlphaFoldDB" id="A0A644V591"/>
<comment type="caution">
    <text evidence="2">The sequence shown here is derived from an EMBL/GenBank/DDBJ whole genome shotgun (WGS) entry which is preliminary data.</text>
</comment>
<sequence>MNSSMFIYHLFDVADEINLDLVEALWASRNKIASRLRLEKVSTDSITFKDPPVLVELGSHEMDFANATYLAEVKARIFDLGVISLIINIDVPDDVTYEEYLDLTIAVDQMPDDSFKEYIDAVLETIEPACSQMRQSEFYEDFVVYYFRNKMPDWDFAPVLMKDRTKLSAETRQDTLSNRFSYGSDIAYLTWDSALIYDKTGSMDLPDLLEFANAQFLELRYYDDALNKAIDQTYTEIDAANKSSRSNRLITYRQIRNNLMELMADMSSLTSNIDNALQVTEDIFNARVYSRYMHLLRTSVWRENINNKINVIQRSYNLLNEEVLMHRFVTIGYLCACLLGIIALLCLYIAFKL</sequence>
<accession>A0A644V591</accession>
<reference evidence="2" key="1">
    <citation type="submission" date="2019-08" db="EMBL/GenBank/DDBJ databases">
        <authorList>
            <person name="Kucharzyk K."/>
            <person name="Murdoch R.W."/>
            <person name="Higgins S."/>
            <person name="Loffler F."/>
        </authorList>
    </citation>
    <scope>NUCLEOTIDE SEQUENCE</scope>
</reference>
<keyword evidence="1" id="KW-0812">Transmembrane</keyword>
<evidence type="ECO:0000313" key="2">
    <source>
        <dbReference type="EMBL" id="MPL86510.1"/>
    </source>
</evidence>
<keyword evidence="1" id="KW-0472">Membrane</keyword>
<name>A0A644V591_9ZZZZ</name>
<proteinExistence type="predicted"/>
<dbReference type="EMBL" id="VSSQ01000223">
    <property type="protein sequence ID" value="MPL86510.1"/>
    <property type="molecule type" value="Genomic_DNA"/>
</dbReference>
<keyword evidence="1" id="KW-1133">Transmembrane helix</keyword>
<feature type="transmembrane region" description="Helical" evidence="1">
    <location>
        <begin position="331"/>
        <end position="351"/>
    </location>
</feature>
<evidence type="ECO:0000256" key="1">
    <source>
        <dbReference type="SAM" id="Phobius"/>
    </source>
</evidence>
<organism evidence="2">
    <name type="scientific">bioreactor metagenome</name>
    <dbReference type="NCBI Taxonomy" id="1076179"/>
    <lineage>
        <taxon>unclassified sequences</taxon>
        <taxon>metagenomes</taxon>
        <taxon>ecological metagenomes</taxon>
    </lineage>
</organism>
<gene>
    <name evidence="2" type="ORF">SDC9_32492</name>
</gene>
<evidence type="ECO:0008006" key="3">
    <source>
        <dbReference type="Google" id="ProtNLM"/>
    </source>
</evidence>